<feature type="compositionally biased region" description="Polar residues" evidence="5">
    <location>
        <begin position="16"/>
        <end position="30"/>
    </location>
</feature>
<keyword evidence="1" id="KW-0479">Metal-binding</keyword>
<dbReference type="PANTHER" id="PTHR23327:SF42">
    <property type="entry name" value="LON PEPTIDASE N-TERMINAL DOMAIN AND RING FINGER PROTEIN C14F5.10C"/>
    <property type="match status" value="1"/>
</dbReference>
<keyword evidence="3" id="KW-0862">Zinc</keyword>
<feature type="domain" description="RING-type" evidence="6">
    <location>
        <begin position="205"/>
        <end position="244"/>
    </location>
</feature>
<evidence type="ECO:0000259" key="7">
    <source>
        <dbReference type="PROSITE" id="PS51787"/>
    </source>
</evidence>
<dbReference type="Proteomes" id="UP001303760">
    <property type="component" value="Unassembled WGS sequence"/>
</dbReference>
<feature type="domain" description="Lon N-terminal" evidence="7">
    <location>
        <begin position="292"/>
        <end position="511"/>
    </location>
</feature>
<dbReference type="Pfam" id="PF13445">
    <property type="entry name" value="zf-RING_UBOX"/>
    <property type="match status" value="1"/>
</dbReference>
<evidence type="ECO:0000256" key="2">
    <source>
        <dbReference type="ARBA" id="ARBA00022771"/>
    </source>
</evidence>
<comment type="caution">
    <text evidence="8">The sequence shown here is derived from an EMBL/GenBank/DDBJ whole genome shotgun (WGS) entry which is preliminary data.</text>
</comment>
<protein>
    <submittedName>
        <fullName evidence="8">PUA-like domain-containing protein</fullName>
    </submittedName>
</protein>
<dbReference type="PROSITE" id="PS00518">
    <property type="entry name" value="ZF_RING_1"/>
    <property type="match status" value="1"/>
</dbReference>
<name>A0AAN7C598_9PEZI</name>
<dbReference type="PANTHER" id="PTHR23327">
    <property type="entry name" value="RING FINGER PROTEIN 127"/>
    <property type="match status" value="1"/>
</dbReference>
<dbReference type="InterPro" id="IPR015947">
    <property type="entry name" value="PUA-like_sf"/>
</dbReference>
<dbReference type="SUPFAM" id="SSF88697">
    <property type="entry name" value="PUA domain-like"/>
    <property type="match status" value="1"/>
</dbReference>
<dbReference type="Pfam" id="PF13923">
    <property type="entry name" value="zf-C3HC4_2"/>
    <property type="match status" value="1"/>
</dbReference>
<feature type="region of interest" description="Disordered" evidence="5">
    <location>
        <begin position="1"/>
        <end position="32"/>
    </location>
</feature>
<evidence type="ECO:0000256" key="3">
    <source>
        <dbReference type="ARBA" id="ARBA00022833"/>
    </source>
</evidence>
<reference evidence="8" key="1">
    <citation type="journal article" date="2023" name="Mol. Phylogenet. Evol.">
        <title>Genome-scale phylogeny and comparative genomics of the fungal order Sordariales.</title>
        <authorList>
            <person name="Hensen N."/>
            <person name="Bonometti L."/>
            <person name="Westerberg I."/>
            <person name="Brannstrom I.O."/>
            <person name="Guillou S."/>
            <person name="Cros-Aarteil S."/>
            <person name="Calhoun S."/>
            <person name="Haridas S."/>
            <person name="Kuo A."/>
            <person name="Mondo S."/>
            <person name="Pangilinan J."/>
            <person name="Riley R."/>
            <person name="LaButti K."/>
            <person name="Andreopoulos B."/>
            <person name="Lipzen A."/>
            <person name="Chen C."/>
            <person name="Yan M."/>
            <person name="Daum C."/>
            <person name="Ng V."/>
            <person name="Clum A."/>
            <person name="Steindorff A."/>
            <person name="Ohm R.A."/>
            <person name="Martin F."/>
            <person name="Silar P."/>
            <person name="Natvig D.O."/>
            <person name="Lalanne C."/>
            <person name="Gautier V."/>
            <person name="Ament-Velasquez S.L."/>
            <person name="Kruys A."/>
            <person name="Hutchinson M.I."/>
            <person name="Powell A.J."/>
            <person name="Barry K."/>
            <person name="Miller A.N."/>
            <person name="Grigoriev I.V."/>
            <person name="Debuchy R."/>
            <person name="Gladieux P."/>
            <person name="Hiltunen Thoren M."/>
            <person name="Johannesson H."/>
        </authorList>
    </citation>
    <scope>NUCLEOTIDE SEQUENCE</scope>
    <source>
        <strain evidence="8">CBS 532.94</strain>
    </source>
</reference>
<evidence type="ECO:0000313" key="8">
    <source>
        <dbReference type="EMBL" id="KAK4235485.1"/>
    </source>
</evidence>
<dbReference type="PROSITE" id="PS51787">
    <property type="entry name" value="LON_N"/>
    <property type="match status" value="1"/>
</dbReference>
<dbReference type="InterPro" id="IPR001841">
    <property type="entry name" value="Znf_RING"/>
</dbReference>
<organism evidence="8 9">
    <name type="scientific">Achaetomium macrosporum</name>
    <dbReference type="NCBI Taxonomy" id="79813"/>
    <lineage>
        <taxon>Eukaryota</taxon>
        <taxon>Fungi</taxon>
        <taxon>Dikarya</taxon>
        <taxon>Ascomycota</taxon>
        <taxon>Pezizomycotina</taxon>
        <taxon>Sordariomycetes</taxon>
        <taxon>Sordariomycetidae</taxon>
        <taxon>Sordariales</taxon>
        <taxon>Chaetomiaceae</taxon>
        <taxon>Achaetomium</taxon>
    </lineage>
</organism>
<dbReference type="GO" id="GO:0008270">
    <property type="term" value="F:zinc ion binding"/>
    <property type="evidence" value="ECO:0007669"/>
    <property type="project" value="UniProtKB-KW"/>
</dbReference>
<evidence type="ECO:0000259" key="6">
    <source>
        <dbReference type="PROSITE" id="PS50089"/>
    </source>
</evidence>
<dbReference type="InterPro" id="IPR046336">
    <property type="entry name" value="Lon_prtase_N_sf"/>
</dbReference>
<dbReference type="SUPFAM" id="SSF57850">
    <property type="entry name" value="RING/U-box"/>
    <property type="match status" value="2"/>
</dbReference>
<gene>
    <name evidence="8" type="ORF">C8A03DRAFT_17788</name>
</gene>
<proteinExistence type="predicted"/>
<dbReference type="Pfam" id="PF02190">
    <property type="entry name" value="LON_substr_bdg"/>
    <property type="match status" value="1"/>
</dbReference>
<sequence>MSETSPPGHGPGPETTADTSCSNRKTTPSASDKRNIIRLMQCPVCSRLLREPVTLPCGRAVCQHCLPDPRTRRNITYPNDINRVWRINCPIPSCGKGHAAEDCKPDAVLRLAVDAVTEILEKGSRSTVWSEKVTNPIIGGGPAQTTVPPLDGSLVAVYTSVREGLLGYSEDGTFQPASPETDGCAAFDAELLEQIRKAAEELVGCQVCLNMLHDPVTTPCGHTFCRLCLEQVLGGGKRQCPLCRRELLILPHACPPNAVLSMILGSFWPDVVVMRQAEVAETWRNWQTPYGGMFIHVYGEVLFPGIRKVLRMSKNKHRDMTNMVDEGANIFGVVTGTDNDGDFTMVGTAVRLAGTLPFDPDHYRVIVDGLWRFSIIEHMQDHGCRIARIRRLHDIGIAEEEDLEAEETSNCSLRLTTKEDIGRVPTSFLVKYAVGLIRRHRRSRSAQWLDQIDRYALYHNARDAPEDPVLLPWWFASFILSVSTSEKSRLLACTSVRERLKICWEWLFDRGLGPPSDLPSSSRPNLHHRCRTM</sequence>
<accession>A0AAN7C598</accession>
<dbReference type="AlphaFoldDB" id="A0AAN7C598"/>
<dbReference type="SMART" id="SM00184">
    <property type="entry name" value="RING"/>
    <property type="match status" value="2"/>
</dbReference>
<evidence type="ECO:0000256" key="5">
    <source>
        <dbReference type="SAM" id="MobiDB-lite"/>
    </source>
</evidence>
<dbReference type="PROSITE" id="PS50089">
    <property type="entry name" value="ZF_RING_2"/>
    <property type="match status" value="1"/>
</dbReference>
<dbReference type="InterPro" id="IPR017907">
    <property type="entry name" value="Znf_RING_CS"/>
</dbReference>
<dbReference type="EMBL" id="MU860263">
    <property type="protein sequence ID" value="KAK4235485.1"/>
    <property type="molecule type" value="Genomic_DNA"/>
</dbReference>
<evidence type="ECO:0000256" key="4">
    <source>
        <dbReference type="PROSITE-ProRule" id="PRU00175"/>
    </source>
</evidence>
<dbReference type="InterPro" id="IPR003111">
    <property type="entry name" value="Lon_prtase_N"/>
</dbReference>
<evidence type="ECO:0000313" key="9">
    <source>
        <dbReference type="Proteomes" id="UP001303760"/>
    </source>
</evidence>
<dbReference type="InterPro" id="IPR013083">
    <property type="entry name" value="Znf_RING/FYVE/PHD"/>
</dbReference>
<reference evidence="8" key="2">
    <citation type="submission" date="2023-05" db="EMBL/GenBank/DDBJ databases">
        <authorList>
            <consortium name="Lawrence Berkeley National Laboratory"/>
            <person name="Steindorff A."/>
            <person name="Hensen N."/>
            <person name="Bonometti L."/>
            <person name="Westerberg I."/>
            <person name="Brannstrom I.O."/>
            <person name="Guillou S."/>
            <person name="Cros-Aarteil S."/>
            <person name="Calhoun S."/>
            <person name="Haridas S."/>
            <person name="Kuo A."/>
            <person name="Mondo S."/>
            <person name="Pangilinan J."/>
            <person name="Riley R."/>
            <person name="Labutti K."/>
            <person name="Andreopoulos B."/>
            <person name="Lipzen A."/>
            <person name="Chen C."/>
            <person name="Yanf M."/>
            <person name="Daum C."/>
            <person name="Ng V."/>
            <person name="Clum A."/>
            <person name="Ohm R."/>
            <person name="Martin F."/>
            <person name="Silar P."/>
            <person name="Natvig D."/>
            <person name="Lalanne C."/>
            <person name="Gautier V."/>
            <person name="Ament-Velasquez S.L."/>
            <person name="Kruys A."/>
            <person name="Hutchinson M.I."/>
            <person name="Powell A.J."/>
            <person name="Barry K."/>
            <person name="Miller A.N."/>
            <person name="Grigoriev I.V."/>
            <person name="Debuchy R."/>
            <person name="Gladieux P."/>
            <person name="Thoren M.H."/>
            <person name="Johannesson H."/>
        </authorList>
    </citation>
    <scope>NUCLEOTIDE SEQUENCE</scope>
    <source>
        <strain evidence="8">CBS 532.94</strain>
    </source>
</reference>
<evidence type="ECO:0000256" key="1">
    <source>
        <dbReference type="ARBA" id="ARBA00022723"/>
    </source>
</evidence>
<dbReference type="SMART" id="SM00464">
    <property type="entry name" value="LON"/>
    <property type="match status" value="1"/>
</dbReference>
<dbReference type="InterPro" id="IPR027370">
    <property type="entry name" value="Znf-RING_euk"/>
</dbReference>
<keyword evidence="2 4" id="KW-0863">Zinc-finger</keyword>
<dbReference type="Gene3D" id="2.30.130.40">
    <property type="entry name" value="LON domain-like"/>
    <property type="match status" value="1"/>
</dbReference>
<dbReference type="Gene3D" id="3.30.40.10">
    <property type="entry name" value="Zinc/RING finger domain, C3HC4 (zinc finger)"/>
    <property type="match status" value="2"/>
</dbReference>
<keyword evidence="9" id="KW-1185">Reference proteome</keyword>